<sequence length="137" mass="14546">MCAIVGVTGGAITNMLGGWDSAIITMLVFMALDYLSGIVVAGVFKKSTKTDSGALNSSVGWKGLCRKGMMLAFVLVANRLDIAIGTVYIRDAVVMAFTCNEAISITENSGLMGVPIPNQIVKAIEVLKNKEERTNEN</sequence>
<dbReference type="InterPro" id="IPR006480">
    <property type="entry name" value="Phage_holin_4_1"/>
</dbReference>
<dbReference type="OrthoDB" id="88184at2"/>
<evidence type="ECO:0000256" key="1">
    <source>
        <dbReference type="ARBA" id="ARBA00004141"/>
    </source>
</evidence>
<keyword evidence="3 5" id="KW-1133">Transmembrane helix</keyword>
<comment type="subcellular location">
    <subcellularLocation>
        <location evidence="1">Membrane</location>
        <topology evidence="1">Multi-pass membrane protein</topology>
    </subcellularLocation>
</comment>
<protein>
    <submittedName>
        <fullName evidence="6">Toxin secretion/phage lysis holin</fullName>
    </submittedName>
</protein>
<keyword evidence="2 5" id="KW-0812">Transmembrane</keyword>
<feature type="transmembrane region" description="Helical" evidence="5">
    <location>
        <begin position="22"/>
        <end position="44"/>
    </location>
</feature>
<dbReference type="GO" id="GO:0016020">
    <property type="term" value="C:membrane"/>
    <property type="evidence" value="ECO:0007669"/>
    <property type="project" value="UniProtKB-SubCell"/>
</dbReference>
<accession>A0A1H9YH12</accession>
<evidence type="ECO:0000256" key="2">
    <source>
        <dbReference type="ARBA" id="ARBA00022692"/>
    </source>
</evidence>
<proteinExistence type="predicted"/>
<name>A0A1H9YH12_9FIRM</name>
<keyword evidence="7" id="KW-1185">Reference proteome</keyword>
<reference evidence="6 7" key="1">
    <citation type="submission" date="2016-10" db="EMBL/GenBank/DDBJ databases">
        <authorList>
            <person name="de Groot N.N."/>
        </authorList>
    </citation>
    <scope>NUCLEOTIDE SEQUENCE [LARGE SCALE GENOMIC DNA]</scope>
    <source>
        <strain evidence="6 7">DSM 1801</strain>
    </source>
</reference>
<evidence type="ECO:0000256" key="4">
    <source>
        <dbReference type="ARBA" id="ARBA00023136"/>
    </source>
</evidence>
<evidence type="ECO:0000256" key="5">
    <source>
        <dbReference type="SAM" id="Phobius"/>
    </source>
</evidence>
<organism evidence="6 7">
    <name type="scientific">[Clostridium] polysaccharolyticum</name>
    <dbReference type="NCBI Taxonomy" id="29364"/>
    <lineage>
        <taxon>Bacteria</taxon>
        <taxon>Bacillati</taxon>
        <taxon>Bacillota</taxon>
        <taxon>Clostridia</taxon>
        <taxon>Lachnospirales</taxon>
        <taxon>Lachnospiraceae</taxon>
    </lineage>
</organism>
<dbReference type="EMBL" id="FOHN01000002">
    <property type="protein sequence ID" value="SES68326.1"/>
    <property type="molecule type" value="Genomic_DNA"/>
</dbReference>
<keyword evidence="4 5" id="KW-0472">Membrane</keyword>
<dbReference type="NCBIfam" id="TIGR01593">
    <property type="entry name" value="holin_tox_secr"/>
    <property type="match status" value="1"/>
</dbReference>
<dbReference type="AlphaFoldDB" id="A0A1H9YH12"/>
<gene>
    <name evidence="6" type="ORF">SAMN04487772_10216</name>
</gene>
<evidence type="ECO:0000313" key="6">
    <source>
        <dbReference type="EMBL" id="SES68326.1"/>
    </source>
</evidence>
<evidence type="ECO:0000313" key="7">
    <source>
        <dbReference type="Proteomes" id="UP000199800"/>
    </source>
</evidence>
<dbReference type="Pfam" id="PF05105">
    <property type="entry name" value="Phage_holin_4_1"/>
    <property type="match status" value="1"/>
</dbReference>
<dbReference type="STRING" id="29364.SAMN04487772_10216"/>
<evidence type="ECO:0000256" key="3">
    <source>
        <dbReference type="ARBA" id="ARBA00022989"/>
    </source>
</evidence>
<dbReference type="Proteomes" id="UP000199800">
    <property type="component" value="Unassembled WGS sequence"/>
</dbReference>